<evidence type="ECO:0000259" key="5">
    <source>
        <dbReference type="PROSITE" id="PS51737"/>
    </source>
</evidence>
<feature type="domain" description="Recombinase" evidence="5">
    <location>
        <begin position="179"/>
        <end position="301"/>
    </location>
</feature>
<dbReference type="RefSeq" id="WP_071529239.1">
    <property type="nucleotide sequence ID" value="NZ_CP025958.1"/>
</dbReference>
<keyword evidence="3" id="KW-0175">Coiled coil</keyword>
<dbReference type="PANTHER" id="PTHR30461">
    <property type="entry name" value="DNA-INVERTASE FROM LAMBDOID PROPHAGE"/>
    <property type="match status" value="1"/>
</dbReference>
<dbReference type="EMBL" id="CP025958">
    <property type="protein sequence ID" value="AWM39769.1"/>
    <property type="molecule type" value="Genomic_DNA"/>
</dbReference>
<dbReference type="SMART" id="SM00857">
    <property type="entry name" value="Resolvase"/>
    <property type="match status" value="1"/>
</dbReference>
<accession>A0A2Z3GZ38</accession>
<dbReference type="Gene3D" id="3.90.1750.20">
    <property type="entry name" value="Putative Large Serine Recombinase, Chain B, Domain 2"/>
    <property type="match status" value="1"/>
</dbReference>
<organism evidence="6 7">
    <name type="scientific">Gemmata obscuriglobus</name>
    <dbReference type="NCBI Taxonomy" id="114"/>
    <lineage>
        <taxon>Bacteria</taxon>
        <taxon>Pseudomonadati</taxon>
        <taxon>Planctomycetota</taxon>
        <taxon>Planctomycetia</taxon>
        <taxon>Gemmatales</taxon>
        <taxon>Gemmataceae</taxon>
        <taxon>Gemmata</taxon>
    </lineage>
</organism>
<dbReference type="AlphaFoldDB" id="A0A2Z3GZ38"/>
<proteinExistence type="predicted"/>
<sequence length="541" mass="62977">MNPTTPNRPAYSYLRFSTPEQEKGDSQRRQTEGTVRICREKGWVLQTKTYRDCGVSAFRGRNRTKGDLSAFLAALEARQLEPNPVLILEDLDRLSRDKIMASVDVARKILEQGCDLFSVIEYRLYTKDSLNDPMGLMGLIWRFYLAHEESQKKAVRSRENWTEKHRQAAEGKVFSKICPGWLKVVDQKKKNNRVTGGRFEEIPERVELVRKLFRWCIEGHGLQSIMRRLLEEKVPPFRSGWAQKYIWDILRDRRVLGELPTQIHGEKVKPGPAIPGYYPPIIDEKTYRAAQDAMKLRSGKQGRKGDFVNLFTGLVRYPEHDCNMVFISKPKTNKSGKHNYRYLVSYLGWKKEHPYVAVRYERFESVVLHWLYELKASDLLPQENQEDGIETLKAQRKFLEERIKNIADQLDQLGAEVPAVMAKLAEMQVEKTRLTNEIEEKSRQQTRPNIEDTKALVDLMKSKSGSELKELREQVRQRLLMHLEKIEVSVEDKRVFLTIRLHSGTVRKVWYDTAKDEQGVWGTEVPLTDMAHMAKSAKKKK</sequence>
<keyword evidence="7" id="KW-1185">Reference proteome</keyword>
<dbReference type="InterPro" id="IPR006119">
    <property type="entry name" value="Resolv_N"/>
</dbReference>
<dbReference type="Proteomes" id="UP000245802">
    <property type="component" value="Chromosome"/>
</dbReference>
<protein>
    <recommendedName>
        <fullName evidence="5">Recombinase domain-containing protein</fullName>
    </recommendedName>
</protein>
<dbReference type="PROSITE" id="PS51737">
    <property type="entry name" value="RECOMBINASE_DNA_BIND"/>
    <property type="match status" value="1"/>
</dbReference>
<evidence type="ECO:0000256" key="2">
    <source>
        <dbReference type="ARBA" id="ARBA00023172"/>
    </source>
</evidence>
<feature type="coiled-coil region" evidence="3">
    <location>
        <begin position="382"/>
        <end position="444"/>
    </location>
</feature>
<dbReference type="SUPFAM" id="SSF53041">
    <property type="entry name" value="Resolvase-like"/>
    <property type="match status" value="1"/>
</dbReference>
<dbReference type="InterPro" id="IPR038109">
    <property type="entry name" value="DNA_bind_recomb_sf"/>
</dbReference>
<dbReference type="Pfam" id="PF07508">
    <property type="entry name" value="Recombinase"/>
    <property type="match status" value="1"/>
</dbReference>
<dbReference type="InterPro" id="IPR050639">
    <property type="entry name" value="SSR_resolvase"/>
</dbReference>
<feature type="compositionally biased region" description="Basic and acidic residues" evidence="4">
    <location>
        <begin position="20"/>
        <end position="32"/>
    </location>
</feature>
<gene>
    <name evidence="6" type="ORF">C1280_24040</name>
</gene>
<dbReference type="GO" id="GO:0000150">
    <property type="term" value="F:DNA strand exchange activity"/>
    <property type="evidence" value="ECO:0007669"/>
    <property type="project" value="InterPro"/>
</dbReference>
<evidence type="ECO:0000256" key="1">
    <source>
        <dbReference type="ARBA" id="ARBA00023125"/>
    </source>
</evidence>
<dbReference type="Pfam" id="PF00239">
    <property type="entry name" value="Resolvase"/>
    <property type="match status" value="1"/>
</dbReference>
<evidence type="ECO:0000256" key="4">
    <source>
        <dbReference type="SAM" id="MobiDB-lite"/>
    </source>
</evidence>
<dbReference type="InterPro" id="IPR011109">
    <property type="entry name" value="DNA_bind_recombinase_dom"/>
</dbReference>
<keyword evidence="1" id="KW-0238">DNA-binding</keyword>
<evidence type="ECO:0000313" key="7">
    <source>
        <dbReference type="Proteomes" id="UP000245802"/>
    </source>
</evidence>
<feature type="region of interest" description="Disordered" evidence="4">
    <location>
        <begin position="1"/>
        <end position="32"/>
    </location>
</feature>
<dbReference type="KEGG" id="gog:C1280_24040"/>
<reference evidence="6 7" key="1">
    <citation type="submission" date="2018-01" db="EMBL/GenBank/DDBJ databases">
        <title>G. obscuriglobus.</title>
        <authorList>
            <person name="Franke J."/>
            <person name="Blomberg W."/>
            <person name="Selmecki A."/>
        </authorList>
    </citation>
    <scope>NUCLEOTIDE SEQUENCE [LARGE SCALE GENOMIC DNA]</scope>
    <source>
        <strain evidence="6 7">DSM 5831</strain>
    </source>
</reference>
<dbReference type="OrthoDB" id="9791494at2"/>
<dbReference type="InterPro" id="IPR036162">
    <property type="entry name" value="Resolvase-like_N_sf"/>
</dbReference>
<dbReference type="Gene3D" id="3.40.50.1390">
    <property type="entry name" value="Resolvase, N-terminal catalytic domain"/>
    <property type="match status" value="1"/>
</dbReference>
<evidence type="ECO:0000313" key="6">
    <source>
        <dbReference type="EMBL" id="AWM39769.1"/>
    </source>
</evidence>
<evidence type="ECO:0000256" key="3">
    <source>
        <dbReference type="SAM" id="Coils"/>
    </source>
</evidence>
<dbReference type="GO" id="GO:0003677">
    <property type="term" value="F:DNA binding"/>
    <property type="evidence" value="ECO:0007669"/>
    <property type="project" value="UniProtKB-KW"/>
</dbReference>
<dbReference type="PANTHER" id="PTHR30461:SF2">
    <property type="entry name" value="SERINE RECOMBINASE PINE-RELATED"/>
    <property type="match status" value="1"/>
</dbReference>
<name>A0A2Z3GZ38_9BACT</name>
<keyword evidence="2" id="KW-0233">DNA recombination</keyword>
<dbReference type="CDD" id="cd00338">
    <property type="entry name" value="Ser_Recombinase"/>
    <property type="match status" value="1"/>
</dbReference>